<sequence length="231" mass="25768">MADTGQWGEAARWYQDVVAVGSACDAWQAEFDRQRMPVRARATGTGDPHRTSTVSNGERKADLLLSPWERNFSLVLRAGASVLLQGYPPDLATAAGAAWLWLSGARPPQVASAWPFLGSVALAEARERGDRRESSWLWLYENHCADPVGVRLRAFVVLAFHEPRLRVLLPYTSHWALRFSTTPTWPFSGVYPTVVPAQTPDRYLVHTADGRVYDETDAERALQHVLAELQD</sequence>
<proteinExistence type="predicted"/>
<protein>
    <submittedName>
        <fullName evidence="1">Uncharacterized protein</fullName>
    </submittedName>
</protein>
<dbReference type="Proteomes" id="UP001144280">
    <property type="component" value="Unassembled WGS sequence"/>
</dbReference>
<accession>A0ABQ5R1N9</accession>
<gene>
    <name evidence="1" type="ORF">Pa4123_58910</name>
</gene>
<dbReference type="Pfam" id="PF19692">
    <property type="entry name" value="DUF6193"/>
    <property type="match status" value="1"/>
</dbReference>
<name>A0ABQ5R1N9_9ACTN</name>
<dbReference type="InterPro" id="IPR045682">
    <property type="entry name" value="DUF6193"/>
</dbReference>
<keyword evidence="2" id="KW-1185">Reference proteome</keyword>
<comment type="caution">
    <text evidence="1">The sequence shown here is derived from an EMBL/GenBank/DDBJ whole genome shotgun (WGS) entry which is preliminary data.</text>
</comment>
<evidence type="ECO:0000313" key="1">
    <source>
        <dbReference type="EMBL" id="GLI00615.1"/>
    </source>
</evidence>
<dbReference type="EMBL" id="BSDI01000033">
    <property type="protein sequence ID" value="GLI00615.1"/>
    <property type="molecule type" value="Genomic_DNA"/>
</dbReference>
<organism evidence="1 2">
    <name type="scientific">Phytohabitans aurantiacus</name>
    <dbReference type="NCBI Taxonomy" id="3016789"/>
    <lineage>
        <taxon>Bacteria</taxon>
        <taxon>Bacillati</taxon>
        <taxon>Actinomycetota</taxon>
        <taxon>Actinomycetes</taxon>
        <taxon>Micromonosporales</taxon>
        <taxon>Micromonosporaceae</taxon>
    </lineage>
</organism>
<evidence type="ECO:0000313" key="2">
    <source>
        <dbReference type="Proteomes" id="UP001144280"/>
    </source>
</evidence>
<dbReference type="RefSeq" id="WP_281901067.1">
    <property type="nucleotide sequence ID" value="NZ_BSDI01000033.1"/>
</dbReference>
<reference evidence="1" key="1">
    <citation type="submission" date="2022-12" db="EMBL/GenBank/DDBJ databases">
        <title>New Phytohabitans aurantiacus sp. RD004123 nov., an actinomycete isolated from soil.</title>
        <authorList>
            <person name="Triningsih D.W."/>
            <person name="Harunari E."/>
            <person name="Igarashi Y."/>
        </authorList>
    </citation>
    <scope>NUCLEOTIDE SEQUENCE</scope>
    <source>
        <strain evidence="1">RD004123</strain>
    </source>
</reference>